<dbReference type="GO" id="GO:0005886">
    <property type="term" value="C:plasma membrane"/>
    <property type="evidence" value="ECO:0007669"/>
    <property type="project" value="UniProtKB-SubCell"/>
</dbReference>
<evidence type="ECO:0000256" key="6">
    <source>
        <dbReference type="ARBA" id="ARBA00022679"/>
    </source>
</evidence>
<evidence type="ECO:0000256" key="12">
    <source>
        <dbReference type="ARBA" id="ARBA00023012"/>
    </source>
</evidence>
<dbReference type="GO" id="GO:0000155">
    <property type="term" value="F:phosphorelay sensor kinase activity"/>
    <property type="evidence" value="ECO:0007669"/>
    <property type="project" value="InterPro"/>
</dbReference>
<dbReference type="InterPro" id="IPR036097">
    <property type="entry name" value="HisK_dim/P_sf"/>
</dbReference>
<evidence type="ECO:0000256" key="13">
    <source>
        <dbReference type="SAM" id="Phobius"/>
    </source>
</evidence>
<dbReference type="InterPro" id="IPR029151">
    <property type="entry name" value="Sensor-like_sf"/>
</dbReference>
<dbReference type="CDD" id="cd00082">
    <property type="entry name" value="HisKA"/>
    <property type="match status" value="1"/>
</dbReference>
<keyword evidence="12" id="KW-0902">Two-component regulatory system</keyword>
<dbReference type="SUPFAM" id="SSF103190">
    <property type="entry name" value="Sensory domain-like"/>
    <property type="match status" value="1"/>
</dbReference>
<keyword evidence="13" id="KW-0472">Membrane</keyword>
<keyword evidence="9" id="KW-0418">Kinase</keyword>
<comment type="subcellular location">
    <subcellularLocation>
        <location evidence="2">Cell membrane</location>
        <topology evidence="2">Multi-pass membrane protein</topology>
    </subcellularLocation>
</comment>
<dbReference type="PANTHER" id="PTHR43065">
    <property type="entry name" value="SENSOR HISTIDINE KINASE"/>
    <property type="match status" value="1"/>
</dbReference>
<dbReference type="PANTHER" id="PTHR43065:SF10">
    <property type="entry name" value="PEROXIDE STRESS-ACTIVATED HISTIDINE KINASE MAK3"/>
    <property type="match status" value="1"/>
</dbReference>
<protein>
    <recommendedName>
        <fullName evidence="3">histidine kinase</fullName>
        <ecNumber evidence="3">2.7.13.3</ecNumber>
    </recommendedName>
</protein>
<comment type="catalytic activity">
    <reaction evidence="1">
        <text>ATP + protein L-histidine = ADP + protein N-phospho-L-histidine.</text>
        <dbReference type="EC" id="2.7.13.3"/>
    </reaction>
</comment>
<evidence type="ECO:0000256" key="7">
    <source>
        <dbReference type="ARBA" id="ARBA00022692"/>
    </source>
</evidence>
<reference evidence="15" key="1">
    <citation type="journal article" date="2016" name="Sci. Rep.">
        <title>Triclosan Resistome from Metagenome Reveals Diverse Enoyl Acyl Carrier Protein Reductases and Selective Enrichment of Triclosan Resistance Genes.</title>
        <authorList>
            <person name="Khan R."/>
            <person name="Kong H.G."/>
            <person name="Jung Y.H."/>
            <person name="Choi J."/>
            <person name="Baek K.Y."/>
            <person name="Hwang E.C."/>
            <person name="Lee S.W."/>
        </authorList>
    </citation>
    <scope>NUCLEOTIDE SEQUENCE</scope>
</reference>
<dbReference type="InterPro" id="IPR036890">
    <property type="entry name" value="HATPase_C_sf"/>
</dbReference>
<dbReference type="PRINTS" id="PR00344">
    <property type="entry name" value="BCTRLSENSOR"/>
</dbReference>
<dbReference type="SMART" id="SM00387">
    <property type="entry name" value="HATPase_c"/>
    <property type="match status" value="1"/>
</dbReference>
<dbReference type="AlphaFoldDB" id="A0A1C9U4P6"/>
<dbReference type="InterPro" id="IPR004358">
    <property type="entry name" value="Sig_transdc_His_kin-like_C"/>
</dbReference>
<evidence type="ECO:0000256" key="8">
    <source>
        <dbReference type="ARBA" id="ARBA00022741"/>
    </source>
</evidence>
<dbReference type="SUPFAM" id="SSF55874">
    <property type="entry name" value="ATPase domain of HSP90 chaperone/DNA topoisomerase II/histidine kinase"/>
    <property type="match status" value="1"/>
</dbReference>
<feature type="transmembrane region" description="Helical" evidence="13">
    <location>
        <begin position="182"/>
        <end position="203"/>
    </location>
</feature>
<dbReference type="EC" id="2.7.13.3" evidence="3"/>
<accession>A0A1C9U4P6</accession>
<evidence type="ECO:0000256" key="4">
    <source>
        <dbReference type="ARBA" id="ARBA00022475"/>
    </source>
</evidence>
<dbReference type="Pfam" id="PF02518">
    <property type="entry name" value="HATPase_c"/>
    <property type="match status" value="1"/>
</dbReference>
<dbReference type="SMART" id="SM00388">
    <property type="entry name" value="HisKA"/>
    <property type="match status" value="1"/>
</dbReference>
<evidence type="ECO:0000256" key="11">
    <source>
        <dbReference type="ARBA" id="ARBA00022989"/>
    </source>
</evidence>
<evidence type="ECO:0000256" key="2">
    <source>
        <dbReference type="ARBA" id="ARBA00004651"/>
    </source>
</evidence>
<dbReference type="InterPro" id="IPR003661">
    <property type="entry name" value="HisK_dim/P_dom"/>
</dbReference>
<evidence type="ECO:0000256" key="9">
    <source>
        <dbReference type="ARBA" id="ARBA00022777"/>
    </source>
</evidence>
<keyword evidence="11 13" id="KW-1133">Transmembrane helix</keyword>
<dbReference type="Gene3D" id="1.10.287.130">
    <property type="match status" value="1"/>
</dbReference>
<proteinExistence type="predicted"/>
<keyword evidence="5" id="KW-0597">Phosphoprotein</keyword>
<evidence type="ECO:0000313" key="15">
    <source>
        <dbReference type="EMBL" id="AOR51106.1"/>
    </source>
</evidence>
<dbReference type="InterPro" id="IPR003594">
    <property type="entry name" value="HATPase_dom"/>
</dbReference>
<keyword evidence="4" id="KW-1003">Cell membrane</keyword>
<keyword evidence="6" id="KW-0808">Transferase</keyword>
<dbReference type="GO" id="GO:0005524">
    <property type="term" value="F:ATP binding"/>
    <property type="evidence" value="ECO:0007669"/>
    <property type="project" value="UniProtKB-KW"/>
</dbReference>
<evidence type="ECO:0000256" key="3">
    <source>
        <dbReference type="ARBA" id="ARBA00012438"/>
    </source>
</evidence>
<organism evidence="15">
    <name type="scientific">uncultured bacterium pAW1</name>
    <dbReference type="NCBI Taxonomy" id="1781155"/>
    <lineage>
        <taxon>Bacteria</taxon>
        <taxon>environmental samples</taxon>
    </lineage>
</organism>
<evidence type="ECO:0000256" key="1">
    <source>
        <dbReference type="ARBA" id="ARBA00000085"/>
    </source>
</evidence>
<sequence length="442" mass="48626">MASSKRFLTVALFTILIVVLVNLVWWLFYDRIEDLLEQQLSRRLRSVASSVATGINPSQLELIALGDIETYAEISARLEQARAVDSLSELFVLDTDFQYLATTLLEHDPEYFLTTLNGPQIDSLFLGYVDYATISPTYFSGPIRLKSAFAPIVDSTGQVIAVVGVEANVDYFDSLADLRRQLWTASGLSIAGGLVLGILFLILQRAITRTEQQLYLAQTQTWLGRMVAVVAHEVRNPLQIVRASAERLKKKHAAVEADFIIEETDRLNAIVTGYLNVAKAEGPLLSGEPVESFDLVELLHGLIRNTQEKFLPSTVTWFQSPDIPAVQVNGFKRSLRQVLLNLLANGAEACLSANRPIELGLQILANHSGVTIRVSDHGDGFTRSEQKQLFTPFFTTKSKGSGLGLYLSQKIIAEMGGTLKIAESGPGGTTMEIELPTEVKAQ</sequence>
<evidence type="ECO:0000259" key="14">
    <source>
        <dbReference type="PROSITE" id="PS50109"/>
    </source>
</evidence>
<dbReference type="SUPFAM" id="SSF47384">
    <property type="entry name" value="Homodimeric domain of signal transducing histidine kinase"/>
    <property type="match status" value="1"/>
</dbReference>
<keyword evidence="7 13" id="KW-0812">Transmembrane</keyword>
<evidence type="ECO:0000256" key="10">
    <source>
        <dbReference type="ARBA" id="ARBA00022840"/>
    </source>
</evidence>
<dbReference type="Gene3D" id="3.30.565.10">
    <property type="entry name" value="Histidine kinase-like ATPase, C-terminal domain"/>
    <property type="match status" value="1"/>
</dbReference>
<dbReference type="InterPro" id="IPR005467">
    <property type="entry name" value="His_kinase_dom"/>
</dbReference>
<dbReference type="Pfam" id="PF00512">
    <property type="entry name" value="HisKA"/>
    <property type="match status" value="1"/>
</dbReference>
<feature type="transmembrane region" description="Helical" evidence="13">
    <location>
        <begin position="7"/>
        <end position="28"/>
    </location>
</feature>
<dbReference type="EMBL" id="KT982360">
    <property type="protein sequence ID" value="AOR51106.1"/>
    <property type="molecule type" value="Genomic_DNA"/>
</dbReference>
<evidence type="ECO:0000256" key="5">
    <source>
        <dbReference type="ARBA" id="ARBA00022553"/>
    </source>
</evidence>
<name>A0A1C9U4P6_9BACT</name>
<keyword evidence="8" id="KW-0547">Nucleotide-binding</keyword>
<feature type="domain" description="Histidine kinase" evidence="14">
    <location>
        <begin position="229"/>
        <end position="439"/>
    </location>
</feature>
<keyword evidence="10" id="KW-0067">ATP-binding</keyword>
<dbReference type="PROSITE" id="PS50109">
    <property type="entry name" value="HIS_KIN"/>
    <property type="match status" value="1"/>
</dbReference>